<organism evidence="14 15">
    <name type="scientific">Kwoniella shandongensis</name>
    <dbReference type="NCBI Taxonomy" id="1734106"/>
    <lineage>
        <taxon>Eukaryota</taxon>
        <taxon>Fungi</taxon>
        <taxon>Dikarya</taxon>
        <taxon>Basidiomycota</taxon>
        <taxon>Agaricomycotina</taxon>
        <taxon>Tremellomycetes</taxon>
        <taxon>Tremellales</taxon>
        <taxon>Cryptococcaceae</taxon>
        <taxon>Kwoniella</taxon>
    </lineage>
</organism>
<dbReference type="Gene3D" id="3.20.20.70">
    <property type="entry name" value="Aldolase class I"/>
    <property type="match status" value="1"/>
</dbReference>
<dbReference type="SFLD" id="SFLDG01278">
    <property type="entry name" value="biotin_synthase_like"/>
    <property type="match status" value="1"/>
</dbReference>
<feature type="binding site" evidence="13">
    <location>
        <position position="108"/>
    </location>
    <ligand>
        <name>[4Fe-4S] cluster</name>
        <dbReference type="ChEBI" id="CHEBI:49883"/>
        <note>4Fe-4S-S-AdoMet</note>
    </ligand>
</feature>
<dbReference type="FunFam" id="3.20.20.70:FF:000011">
    <property type="entry name" value="Biotin synthase"/>
    <property type="match status" value="1"/>
</dbReference>
<dbReference type="InterPro" id="IPR058240">
    <property type="entry name" value="rSAM_sf"/>
</dbReference>
<evidence type="ECO:0000256" key="13">
    <source>
        <dbReference type="PIRSR" id="PIRSR001619-1"/>
    </source>
</evidence>
<dbReference type="SUPFAM" id="SSF102114">
    <property type="entry name" value="Radical SAM enzymes"/>
    <property type="match status" value="1"/>
</dbReference>
<dbReference type="PIRSF" id="PIRSF001619">
    <property type="entry name" value="Biotin_synth"/>
    <property type="match status" value="1"/>
</dbReference>
<dbReference type="GO" id="GO:0005739">
    <property type="term" value="C:mitochondrion"/>
    <property type="evidence" value="ECO:0007669"/>
    <property type="project" value="TreeGrafter"/>
</dbReference>
<keyword evidence="11 13" id="KW-0411">Iron-sulfur</keyword>
<dbReference type="Pfam" id="PF04055">
    <property type="entry name" value="Radical_SAM"/>
    <property type="match status" value="1"/>
</dbReference>
<dbReference type="GeneID" id="43587483"/>
<dbReference type="PANTHER" id="PTHR22976">
    <property type="entry name" value="BIOTIN SYNTHASE"/>
    <property type="match status" value="1"/>
</dbReference>
<dbReference type="NCBIfam" id="TIGR00433">
    <property type="entry name" value="bioB"/>
    <property type="match status" value="1"/>
</dbReference>
<feature type="binding site" evidence="13">
    <location>
        <position position="145"/>
    </location>
    <ligand>
        <name>[2Fe-2S] cluster</name>
        <dbReference type="ChEBI" id="CHEBI:190135"/>
    </ligand>
</feature>
<dbReference type="AlphaFoldDB" id="A0A5M6C3F6"/>
<proteinExistence type="inferred from homology"/>
<dbReference type="SFLD" id="SFLDG01060">
    <property type="entry name" value="BATS_domain_containing"/>
    <property type="match status" value="1"/>
</dbReference>
<dbReference type="KEGG" id="ksn:43587483"/>
<comment type="cofactor">
    <cofactor evidence="12">
        <name>[2Fe-2S] cluster</name>
        <dbReference type="ChEBI" id="CHEBI:190135"/>
    </cofactor>
</comment>
<feature type="binding site" evidence="13">
    <location>
        <position position="105"/>
    </location>
    <ligand>
        <name>[4Fe-4S] cluster</name>
        <dbReference type="ChEBI" id="CHEBI:49883"/>
        <note>4Fe-4S-S-AdoMet</note>
    </ligand>
</feature>
<dbReference type="InterPro" id="IPR013785">
    <property type="entry name" value="Aldolase_TIM"/>
</dbReference>
<dbReference type="InterPro" id="IPR024177">
    <property type="entry name" value="Biotin_synthase"/>
</dbReference>
<dbReference type="Pfam" id="PF06968">
    <property type="entry name" value="BATS"/>
    <property type="match status" value="1"/>
</dbReference>
<comment type="similarity">
    <text evidence="2">Belongs to the radical SAM superfamily. Biotin synthase family.</text>
</comment>
<keyword evidence="5" id="KW-0808">Transferase</keyword>
<evidence type="ECO:0000256" key="10">
    <source>
        <dbReference type="ARBA" id="ARBA00023004"/>
    </source>
</evidence>
<dbReference type="GO" id="GO:0009102">
    <property type="term" value="P:biotin biosynthetic process"/>
    <property type="evidence" value="ECO:0007669"/>
    <property type="project" value="UniProtKB-UniPathway"/>
</dbReference>
<dbReference type="GO" id="GO:0051539">
    <property type="term" value="F:4 iron, 4 sulfur cluster binding"/>
    <property type="evidence" value="ECO:0007669"/>
    <property type="project" value="UniProtKB-KW"/>
</dbReference>
<accession>A0A5M6C3F6</accession>
<evidence type="ECO:0000313" key="14">
    <source>
        <dbReference type="EMBL" id="WWD20982.1"/>
    </source>
</evidence>
<dbReference type="SFLD" id="SFLDS00029">
    <property type="entry name" value="Radical_SAM"/>
    <property type="match status" value="1"/>
</dbReference>
<evidence type="ECO:0000256" key="2">
    <source>
        <dbReference type="ARBA" id="ARBA00010765"/>
    </source>
</evidence>
<reference evidence="14" key="1">
    <citation type="submission" date="2017-08" db="EMBL/GenBank/DDBJ databases">
        <authorList>
            <person name="Cuomo C."/>
            <person name="Billmyre B."/>
            <person name="Heitman J."/>
        </authorList>
    </citation>
    <scope>NUCLEOTIDE SEQUENCE</scope>
    <source>
        <strain evidence="14">CBS 12478</strain>
    </source>
</reference>
<dbReference type="RefSeq" id="XP_031862219.1">
    <property type="nucleotide sequence ID" value="XM_032003361.1"/>
</dbReference>
<keyword evidence="7 13" id="KW-0001">2Fe-2S</keyword>
<dbReference type="InterPro" id="IPR007197">
    <property type="entry name" value="rSAM"/>
</dbReference>
<keyword evidence="15" id="KW-1185">Reference proteome</keyword>
<evidence type="ECO:0000256" key="11">
    <source>
        <dbReference type="ARBA" id="ARBA00023014"/>
    </source>
</evidence>
<keyword evidence="4 13" id="KW-0004">4Fe-4S</keyword>
<evidence type="ECO:0000256" key="8">
    <source>
        <dbReference type="ARBA" id="ARBA00022723"/>
    </source>
</evidence>
<keyword evidence="6 13" id="KW-0949">S-adenosyl-L-methionine</keyword>
<gene>
    <name evidence="14" type="ORF">CI109_105462</name>
</gene>
<evidence type="ECO:0000256" key="1">
    <source>
        <dbReference type="ARBA" id="ARBA00004942"/>
    </source>
</evidence>
<dbReference type="InterPro" id="IPR010722">
    <property type="entry name" value="BATS_dom"/>
</dbReference>
<keyword evidence="10 13" id="KW-0408">Iron</keyword>
<feature type="binding site" evidence="13">
    <location>
        <position position="238"/>
    </location>
    <ligand>
        <name>[2Fe-2S] cluster</name>
        <dbReference type="ChEBI" id="CHEBI:190135"/>
    </ligand>
</feature>
<dbReference type="GO" id="GO:0046872">
    <property type="term" value="F:metal ion binding"/>
    <property type="evidence" value="ECO:0007669"/>
    <property type="project" value="UniProtKB-KW"/>
</dbReference>
<dbReference type="GO" id="GO:0051537">
    <property type="term" value="F:2 iron, 2 sulfur cluster binding"/>
    <property type="evidence" value="ECO:0007669"/>
    <property type="project" value="UniProtKB-KW"/>
</dbReference>
<dbReference type="SFLD" id="SFLDF00272">
    <property type="entry name" value="biotin_synthase"/>
    <property type="match status" value="1"/>
</dbReference>
<dbReference type="HAMAP" id="MF_01694">
    <property type="entry name" value="BioB"/>
    <property type="match status" value="1"/>
</dbReference>
<comment type="pathway">
    <text evidence="1">Cofactor biosynthesis; biotin biosynthesis; biotin from 7,8-diaminononanoate: step 2/2.</text>
</comment>
<dbReference type="SMART" id="SM00876">
    <property type="entry name" value="BATS"/>
    <property type="match status" value="1"/>
</dbReference>
<feature type="binding site" evidence="13">
    <location>
        <position position="310"/>
    </location>
    <ligand>
        <name>[2Fe-2S] cluster</name>
        <dbReference type="ChEBI" id="CHEBI:190135"/>
    </ligand>
</feature>
<sequence length="387" mass="42593">MALSARSIRPTLLAPAIRNARGHAVAVDPPYLPPSPSVQQTQRRRWVDGDVRHDWRRSEIQKIFDGPLMETIFRAASVHRIHQDASRIQLCTLMNIKTGGCTEDCKYCSQSSSYKTPTKASRLIDIEPVLQAAREAKANGSTRFCMGAAWRDLAGKKSGFEKILKMVTEVRGMGMEVCTTLGMLSPEQAIRLKQAGLSAYNHNLDTSREFYPEVVTSRSYDDRLATIDAVRDAGISVCSGGILGLGEKDEDRVGLIHEVSRMSQHPESFPVNTLVPIEGTPLEKNDPVAVHTVLRTIATARIVLPKTIIRLAAGRHTFSEVEQAMAFMAGANAIFTGEKMLTTPCSGWEEDKAMLGRWGLRGQRSFEDGESLDVPGLNNEKEVSATL</sequence>
<dbReference type="EMBL" id="CP144060">
    <property type="protein sequence ID" value="WWD20982.1"/>
    <property type="molecule type" value="Genomic_DNA"/>
</dbReference>
<dbReference type="EC" id="2.8.1.6" evidence="3"/>
<dbReference type="CDD" id="cd01335">
    <property type="entry name" value="Radical_SAM"/>
    <property type="match status" value="1"/>
</dbReference>
<dbReference type="OrthoDB" id="2414104at2759"/>
<dbReference type="GO" id="GO:0004076">
    <property type="term" value="F:biotin synthase activity"/>
    <property type="evidence" value="ECO:0007669"/>
    <property type="project" value="UniProtKB-EC"/>
</dbReference>
<name>A0A5M6C3F6_9TREE</name>
<evidence type="ECO:0000256" key="6">
    <source>
        <dbReference type="ARBA" id="ARBA00022691"/>
    </source>
</evidence>
<comment type="cofactor">
    <cofactor evidence="13">
        <name>[4Fe-4S] cluster</name>
        <dbReference type="ChEBI" id="CHEBI:49883"/>
    </cofactor>
    <text evidence="13">Binds 1 [4Fe-4S] cluster. The cluster is coordinated with 3 cysteines and an exchangeable S-adenosyl-L-methionine.</text>
</comment>
<feature type="binding site" evidence="13">
    <location>
        <position position="101"/>
    </location>
    <ligand>
        <name>[4Fe-4S] cluster</name>
        <dbReference type="ChEBI" id="CHEBI:49883"/>
        <note>4Fe-4S-S-AdoMet</note>
    </ligand>
</feature>
<protein>
    <recommendedName>
        <fullName evidence="3">biotin synthase</fullName>
        <ecNumber evidence="3">2.8.1.6</ecNumber>
    </recommendedName>
</protein>
<dbReference type="PANTHER" id="PTHR22976:SF2">
    <property type="entry name" value="BIOTIN SYNTHASE, MITOCHONDRIAL"/>
    <property type="match status" value="1"/>
</dbReference>
<keyword evidence="9" id="KW-0093">Biotin biosynthesis</keyword>
<evidence type="ECO:0000256" key="7">
    <source>
        <dbReference type="ARBA" id="ARBA00022714"/>
    </source>
</evidence>
<keyword evidence="8 13" id="KW-0479">Metal-binding</keyword>
<dbReference type="PROSITE" id="PS51918">
    <property type="entry name" value="RADICAL_SAM"/>
    <property type="match status" value="1"/>
</dbReference>
<evidence type="ECO:0000313" key="15">
    <source>
        <dbReference type="Proteomes" id="UP000322225"/>
    </source>
</evidence>
<feature type="binding site" evidence="13">
    <location>
        <position position="178"/>
    </location>
    <ligand>
        <name>[2Fe-2S] cluster</name>
        <dbReference type="ChEBI" id="CHEBI:190135"/>
    </ligand>
</feature>
<evidence type="ECO:0000256" key="12">
    <source>
        <dbReference type="ARBA" id="ARBA00034078"/>
    </source>
</evidence>
<evidence type="ECO:0000256" key="4">
    <source>
        <dbReference type="ARBA" id="ARBA00022485"/>
    </source>
</evidence>
<comment type="cofactor">
    <cofactor evidence="13">
        <name>[2Fe-2S] cluster</name>
        <dbReference type="ChEBI" id="CHEBI:190135"/>
    </cofactor>
    <text evidence="13">Binds 1 [2Fe-2S] cluster. The cluster is coordinated with 3 cysteines and 1 arginine.</text>
</comment>
<evidence type="ECO:0000256" key="9">
    <source>
        <dbReference type="ARBA" id="ARBA00022756"/>
    </source>
</evidence>
<dbReference type="SMART" id="SM00729">
    <property type="entry name" value="Elp3"/>
    <property type="match status" value="1"/>
</dbReference>
<evidence type="ECO:0000256" key="5">
    <source>
        <dbReference type="ARBA" id="ARBA00022679"/>
    </source>
</evidence>
<dbReference type="InterPro" id="IPR006638">
    <property type="entry name" value="Elp3/MiaA/NifB-like_rSAM"/>
</dbReference>
<evidence type="ECO:0000256" key="3">
    <source>
        <dbReference type="ARBA" id="ARBA00012236"/>
    </source>
</evidence>
<dbReference type="Proteomes" id="UP000322225">
    <property type="component" value="Chromosome 10"/>
</dbReference>
<reference evidence="14" key="2">
    <citation type="submission" date="2024-01" db="EMBL/GenBank/DDBJ databases">
        <title>Comparative genomics of Cryptococcus and Kwoniella reveals pathogenesis evolution and contrasting modes of karyotype evolution via chromosome fusion or intercentromeric recombination.</title>
        <authorList>
            <person name="Coelho M.A."/>
            <person name="David-Palma M."/>
            <person name="Shea T."/>
            <person name="Bowers K."/>
            <person name="McGinley-Smith S."/>
            <person name="Mohammad A.W."/>
            <person name="Gnirke A."/>
            <person name="Yurkov A.M."/>
            <person name="Nowrousian M."/>
            <person name="Sun S."/>
            <person name="Cuomo C.A."/>
            <person name="Heitman J."/>
        </authorList>
    </citation>
    <scope>NUCLEOTIDE SEQUENCE</scope>
    <source>
        <strain evidence="14">CBS 12478</strain>
    </source>
</reference>
<dbReference type="InterPro" id="IPR002684">
    <property type="entry name" value="Biotin_synth/BioAB"/>
</dbReference>